<evidence type="ECO:0000256" key="2">
    <source>
        <dbReference type="ARBA" id="ARBA00023015"/>
    </source>
</evidence>
<dbReference type="EMBL" id="CM000762">
    <property type="protein sequence ID" value="OQU86850.1"/>
    <property type="molecule type" value="Genomic_DNA"/>
</dbReference>
<dbReference type="FunCoup" id="A0A1W0VXJ4">
    <property type="interactions" value="16"/>
</dbReference>
<keyword evidence="2" id="KW-0805">Transcription regulation</keyword>
<dbReference type="GO" id="GO:0003700">
    <property type="term" value="F:DNA-binding transcription factor activity"/>
    <property type="evidence" value="ECO:0000318"/>
    <property type="project" value="GO_Central"/>
</dbReference>
<dbReference type="PANTHER" id="PTHR31241">
    <property type="entry name" value="DEHYDRATION-RESPONSIVE ELEMENT-BINDING PROTEIN 2C"/>
    <property type="match status" value="1"/>
</dbReference>
<sequence>MAASGTLTSTVALAEARQQQRSGCPATGSTTSIRRDRQKALGWAGVLWGGWAMEIRVPHTRLRLWIGKFRHSLEAALAYDAAMFCFYGEHLPRPRRFNFLGMWHPTIPKHLRIHLTIPTIRAIAADHGRSCAAFLAPLLCRAAPRGLSTQPLMAMVPGSGTDGPGTTADSHLQLTLLSATNDHTM</sequence>
<dbReference type="PANTHER" id="PTHR31241:SF5">
    <property type="entry name" value="OS08G0521600 PROTEIN"/>
    <property type="match status" value="1"/>
</dbReference>
<dbReference type="Gramene" id="OQU86850">
    <property type="protein sequence ID" value="OQU86850"/>
    <property type="gene ID" value="SORBI_3003G163401"/>
</dbReference>
<dbReference type="InParanoid" id="A0A1W0VXJ4"/>
<dbReference type="InterPro" id="IPR016177">
    <property type="entry name" value="DNA-bd_dom_sf"/>
</dbReference>
<evidence type="ECO:0000256" key="1">
    <source>
        <dbReference type="ARBA" id="ARBA00004123"/>
    </source>
</evidence>
<dbReference type="Gene3D" id="3.30.730.10">
    <property type="entry name" value="AP2/ERF domain"/>
    <property type="match status" value="1"/>
</dbReference>
<dbReference type="SUPFAM" id="SSF54171">
    <property type="entry name" value="DNA-binding domain"/>
    <property type="match status" value="1"/>
</dbReference>
<evidence type="ECO:0000256" key="3">
    <source>
        <dbReference type="ARBA" id="ARBA00023125"/>
    </source>
</evidence>
<evidence type="ECO:0000259" key="7">
    <source>
        <dbReference type="PROSITE" id="PS51032"/>
    </source>
</evidence>
<dbReference type="GO" id="GO:0006950">
    <property type="term" value="P:response to stress"/>
    <property type="evidence" value="ECO:0000318"/>
    <property type="project" value="GO_Central"/>
</dbReference>
<name>A0A1W0VXJ4_SORBI</name>
<evidence type="ECO:0000256" key="4">
    <source>
        <dbReference type="ARBA" id="ARBA00023163"/>
    </source>
</evidence>
<reference evidence="9" key="2">
    <citation type="journal article" date="2018" name="Plant J.">
        <title>The Sorghum bicolor reference genome: improved assembly, gene annotations, a transcriptome atlas, and signatures of genome organization.</title>
        <authorList>
            <person name="McCormick R.F."/>
            <person name="Truong S.K."/>
            <person name="Sreedasyam A."/>
            <person name="Jenkins J."/>
            <person name="Shu S."/>
            <person name="Sims D."/>
            <person name="Kennedy M."/>
            <person name="Amirebrahimi M."/>
            <person name="Weers B.D."/>
            <person name="McKinley B."/>
            <person name="Mattison A."/>
            <person name="Morishige D.T."/>
            <person name="Grimwood J."/>
            <person name="Schmutz J."/>
            <person name="Mullet J.E."/>
        </authorList>
    </citation>
    <scope>NUCLEOTIDE SEQUENCE [LARGE SCALE GENOMIC DNA]</scope>
    <source>
        <strain evidence="9">cv. BTx623</strain>
    </source>
</reference>
<dbReference type="AlphaFoldDB" id="A0A1W0VXJ4"/>
<feature type="domain" description="AP2/ERF" evidence="7">
    <location>
        <begin position="29"/>
        <end position="100"/>
    </location>
</feature>
<dbReference type="InterPro" id="IPR001471">
    <property type="entry name" value="AP2/ERF_dom"/>
</dbReference>
<dbReference type="GO" id="GO:0045893">
    <property type="term" value="P:positive regulation of DNA-templated transcription"/>
    <property type="evidence" value="ECO:0000318"/>
    <property type="project" value="GO_Central"/>
</dbReference>
<evidence type="ECO:0000313" key="9">
    <source>
        <dbReference type="Proteomes" id="UP000000768"/>
    </source>
</evidence>
<evidence type="ECO:0000256" key="6">
    <source>
        <dbReference type="ARBA" id="ARBA00024343"/>
    </source>
</evidence>
<dbReference type="OMA" id="WAMEICI"/>
<comment type="subcellular location">
    <subcellularLocation>
        <location evidence="1">Nucleus</location>
    </subcellularLocation>
</comment>
<gene>
    <name evidence="8" type="ORF">SORBI_3003G163401</name>
</gene>
<accession>A0A1W0VXJ4</accession>
<comment type="similarity">
    <text evidence="6">Belongs to the AP2/ERF transcription factor family. ERF subfamily.</text>
</comment>
<dbReference type="SMART" id="SM00380">
    <property type="entry name" value="AP2"/>
    <property type="match status" value="1"/>
</dbReference>
<dbReference type="CDD" id="cd00018">
    <property type="entry name" value="AP2"/>
    <property type="match status" value="1"/>
</dbReference>
<keyword evidence="5" id="KW-0539">Nucleus</keyword>
<evidence type="ECO:0000256" key="5">
    <source>
        <dbReference type="ARBA" id="ARBA00023242"/>
    </source>
</evidence>
<evidence type="ECO:0000313" key="8">
    <source>
        <dbReference type="EMBL" id="OQU86850.1"/>
    </source>
</evidence>
<keyword evidence="3" id="KW-0238">DNA-binding</keyword>
<keyword evidence="9" id="KW-1185">Reference proteome</keyword>
<dbReference type="GO" id="GO:0000976">
    <property type="term" value="F:transcription cis-regulatory region binding"/>
    <property type="evidence" value="ECO:0000318"/>
    <property type="project" value="GO_Central"/>
</dbReference>
<dbReference type="Proteomes" id="UP000000768">
    <property type="component" value="Chromosome 3"/>
</dbReference>
<dbReference type="STRING" id="4558.A0A1W0VXJ4"/>
<reference evidence="8 9" key="1">
    <citation type="journal article" date="2009" name="Nature">
        <title>The Sorghum bicolor genome and the diversification of grasses.</title>
        <authorList>
            <person name="Paterson A.H."/>
            <person name="Bowers J.E."/>
            <person name="Bruggmann R."/>
            <person name="Dubchak I."/>
            <person name="Grimwood J."/>
            <person name="Gundlach H."/>
            <person name="Haberer G."/>
            <person name="Hellsten U."/>
            <person name="Mitros T."/>
            <person name="Poliakov A."/>
            <person name="Schmutz J."/>
            <person name="Spannagl M."/>
            <person name="Tang H."/>
            <person name="Wang X."/>
            <person name="Wicker T."/>
            <person name="Bharti A.K."/>
            <person name="Chapman J."/>
            <person name="Feltus F.A."/>
            <person name="Gowik U."/>
            <person name="Grigoriev I.V."/>
            <person name="Lyons E."/>
            <person name="Maher C.A."/>
            <person name="Martis M."/>
            <person name="Narechania A."/>
            <person name="Otillar R.P."/>
            <person name="Penning B.W."/>
            <person name="Salamov A.A."/>
            <person name="Wang Y."/>
            <person name="Zhang L."/>
            <person name="Carpita N.C."/>
            <person name="Freeling M."/>
            <person name="Gingle A.R."/>
            <person name="Hash C.T."/>
            <person name="Keller B."/>
            <person name="Klein P."/>
            <person name="Kresovich S."/>
            <person name="McCann M.C."/>
            <person name="Ming R."/>
            <person name="Peterson D.G."/>
            <person name="Mehboob-ur-Rahman"/>
            <person name="Ware D."/>
            <person name="Westhoff P."/>
            <person name="Mayer K.F."/>
            <person name="Messing J."/>
            <person name="Rokhsar D.S."/>
        </authorList>
    </citation>
    <scope>NUCLEOTIDE SEQUENCE [LARGE SCALE GENOMIC DNA]</scope>
    <source>
        <strain evidence="9">cv. BTx623</strain>
    </source>
</reference>
<dbReference type="PROSITE" id="PS51032">
    <property type="entry name" value="AP2_ERF"/>
    <property type="match status" value="1"/>
</dbReference>
<proteinExistence type="inferred from homology"/>
<dbReference type="GO" id="GO:0005634">
    <property type="term" value="C:nucleus"/>
    <property type="evidence" value="ECO:0000318"/>
    <property type="project" value="GO_Central"/>
</dbReference>
<keyword evidence="4" id="KW-0804">Transcription</keyword>
<organism evidence="8 9">
    <name type="scientific">Sorghum bicolor</name>
    <name type="common">Sorghum</name>
    <name type="synonym">Sorghum vulgare</name>
    <dbReference type="NCBI Taxonomy" id="4558"/>
    <lineage>
        <taxon>Eukaryota</taxon>
        <taxon>Viridiplantae</taxon>
        <taxon>Streptophyta</taxon>
        <taxon>Embryophyta</taxon>
        <taxon>Tracheophyta</taxon>
        <taxon>Spermatophyta</taxon>
        <taxon>Magnoliopsida</taxon>
        <taxon>Liliopsida</taxon>
        <taxon>Poales</taxon>
        <taxon>Poaceae</taxon>
        <taxon>PACMAD clade</taxon>
        <taxon>Panicoideae</taxon>
        <taxon>Andropogonodae</taxon>
        <taxon>Andropogoneae</taxon>
        <taxon>Sorghinae</taxon>
        <taxon>Sorghum</taxon>
    </lineage>
</organism>
<protein>
    <recommendedName>
        <fullName evidence="7">AP2/ERF domain-containing protein</fullName>
    </recommendedName>
</protein>
<dbReference type="InterPro" id="IPR036955">
    <property type="entry name" value="AP2/ERF_dom_sf"/>
</dbReference>